<gene>
    <name evidence="6" type="ORF">EAS64_13320</name>
</gene>
<comment type="caution">
    <text evidence="6">The sequence shown here is derived from an EMBL/GenBank/DDBJ whole genome shotgun (WGS) entry which is preliminary data.</text>
</comment>
<dbReference type="Pfam" id="PF08241">
    <property type="entry name" value="Methyltransf_11"/>
    <property type="match status" value="1"/>
</dbReference>
<evidence type="ECO:0000256" key="4">
    <source>
        <dbReference type="SAM" id="MobiDB-lite"/>
    </source>
</evidence>
<dbReference type="GO" id="GO:0008757">
    <property type="term" value="F:S-adenosylmethionine-dependent methyltransferase activity"/>
    <property type="evidence" value="ECO:0007669"/>
    <property type="project" value="InterPro"/>
</dbReference>
<dbReference type="PANTHER" id="PTHR44942:SF4">
    <property type="entry name" value="METHYLTRANSFERASE TYPE 11 DOMAIN-CONTAINING PROTEIN"/>
    <property type="match status" value="1"/>
</dbReference>
<dbReference type="EMBL" id="RPFW01000002">
    <property type="protein sequence ID" value="TVZ05509.1"/>
    <property type="molecule type" value="Genomic_DNA"/>
</dbReference>
<proteinExistence type="inferred from homology"/>
<keyword evidence="3 6" id="KW-0808">Transferase</keyword>
<dbReference type="InterPro" id="IPR051052">
    <property type="entry name" value="Diverse_substrate_MTase"/>
</dbReference>
<dbReference type="OrthoDB" id="9797252at2"/>
<accession>A0A6P2C294</accession>
<dbReference type="InterPro" id="IPR013216">
    <property type="entry name" value="Methyltransf_11"/>
</dbReference>
<dbReference type="Gene3D" id="3.40.50.150">
    <property type="entry name" value="Vaccinia Virus protein VP39"/>
    <property type="match status" value="1"/>
</dbReference>
<feature type="region of interest" description="Disordered" evidence="4">
    <location>
        <begin position="60"/>
        <end position="83"/>
    </location>
</feature>
<dbReference type="GO" id="GO:0032259">
    <property type="term" value="P:methylation"/>
    <property type="evidence" value="ECO:0007669"/>
    <property type="project" value="UniProtKB-KW"/>
</dbReference>
<dbReference type="InterPro" id="IPR029063">
    <property type="entry name" value="SAM-dependent_MTases_sf"/>
</dbReference>
<evidence type="ECO:0000256" key="3">
    <source>
        <dbReference type="ARBA" id="ARBA00022679"/>
    </source>
</evidence>
<keyword evidence="7" id="KW-1185">Reference proteome</keyword>
<dbReference type="SUPFAM" id="SSF53335">
    <property type="entry name" value="S-adenosyl-L-methionine-dependent methyltransferases"/>
    <property type="match status" value="1"/>
</dbReference>
<dbReference type="PANTHER" id="PTHR44942">
    <property type="entry name" value="METHYLTRANSF_11 DOMAIN-CONTAINING PROTEIN"/>
    <property type="match status" value="1"/>
</dbReference>
<organism evidence="6 7">
    <name type="scientific">Trebonia kvetii</name>
    <dbReference type="NCBI Taxonomy" id="2480626"/>
    <lineage>
        <taxon>Bacteria</taxon>
        <taxon>Bacillati</taxon>
        <taxon>Actinomycetota</taxon>
        <taxon>Actinomycetes</taxon>
        <taxon>Streptosporangiales</taxon>
        <taxon>Treboniaceae</taxon>
        <taxon>Trebonia</taxon>
    </lineage>
</organism>
<evidence type="ECO:0000313" key="7">
    <source>
        <dbReference type="Proteomes" id="UP000460272"/>
    </source>
</evidence>
<sequence>MRCSSATRASSARSASSRTLSASRSFRSASFSSLLLNIAPPSAGISATFPAVAKRSVPTGELSAPVHDGRVPAEEAEDETERNKRRYQRALFDDVAQLYQATRPGYPPELTGFVAATASVGAGDPVLEVGCGTGQLTQALLPFGFALTAIDLGAAMIEVVSERIGAGRVTFRAVAFEELDAAPGTFGLVIAGAAFHWIDPEVRFRKAARLLRPGGWLAVAGYDERYDEPLGSALDAMWLARAGTAGAWVTRSADSAAIGGSGLFGPAAERTFPHRITRQAQDVIGVENTRATSLSWPAAERGAFNAELRERLRDLPEVGVTVEASVTMAPVLPAAAGA</sequence>
<dbReference type="CDD" id="cd02440">
    <property type="entry name" value="AdoMet_MTases"/>
    <property type="match status" value="1"/>
</dbReference>
<comment type="similarity">
    <text evidence="1">Belongs to the methyltransferase superfamily.</text>
</comment>
<name>A0A6P2C294_9ACTN</name>
<evidence type="ECO:0000256" key="2">
    <source>
        <dbReference type="ARBA" id="ARBA00022603"/>
    </source>
</evidence>
<reference evidence="6 7" key="1">
    <citation type="submission" date="2018-11" db="EMBL/GenBank/DDBJ databases">
        <title>Trebonia kvetii gen.nov., sp.nov., a novel acidophilic actinobacterium, and proposal of the new actinobacterial family Treboniaceae fam. nov.</title>
        <authorList>
            <person name="Rapoport D."/>
            <person name="Sagova-Mareckova M."/>
            <person name="Sedlacek I."/>
            <person name="Provaznik J."/>
            <person name="Kralova S."/>
            <person name="Pavlinic D."/>
            <person name="Benes V."/>
            <person name="Kopecky J."/>
        </authorList>
    </citation>
    <scope>NUCLEOTIDE SEQUENCE [LARGE SCALE GENOMIC DNA]</scope>
    <source>
        <strain evidence="6 7">15Tr583</strain>
    </source>
</reference>
<evidence type="ECO:0000256" key="1">
    <source>
        <dbReference type="ARBA" id="ARBA00008361"/>
    </source>
</evidence>
<protein>
    <submittedName>
        <fullName evidence="6">Class I SAM-dependent methyltransferase</fullName>
    </submittedName>
</protein>
<dbReference type="Proteomes" id="UP000460272">
    <property type="component" value="Unassembled WGS sequence"/>
</dbReference>
<feature type="region of interest" description="Disordered" evidence="4">
    <location>
        <begin position="1"/>
        <end position="24"/>
    </location>
</feature>
<evidence type="ECO:0000313" key="6">
    <source>
        <dbReference type="EMBL" id="TVZ05509.1"/>
    </source>
</evidence>
<keyword evidence="2 6" id="KW-0489">Methyltransferase</keyword>
<evidence type="ECO:0000259" key="5">
    <source>
        <dbReference type="Pfam" id="PF08241"/>
    </source>
</evidence>
<dbReference type="AlphaFoldDB" id="A0A6P2C294"/>
<feature type="domain" description="Methyltransferase type 11" evidence="5">
    <location>
        <begin position="127"/>
        <end position="218"/>
    </location>
</feature>